<gene>
    <name evidence="3" type="ORF">PNEG_00084</name>
</gene>
<dbReference type="PANTHER" id="PTHR21349:SF0">
    <property type="entry name" value="LARGE RIBOSOMAL SUBUNIT PROTEIN BL21M"/>
    <property type="match status" value="1"/>
</dbReference>
<dbReference type="GO" id="GO:0003735">
    <property type="term" value="F:structural constituent of ribosome"/>
    <property type="evidence" value="ECO:0007669"/>
    <property type="project" value="TreeGrafter"/>
</dbReference>
<proteinExistence type="inferred from homology"/>
<dbReference type="GeneID" id="19893782"/>
<dbReference type="GO" id="GO:0005762">
    <property type="term" value="C:mitochondrial large ribosomal subunit"/>
    <property type="evidence" value="ECO:0007669"/>
    <property type="project" value="TreeGrafter"/>
</dbReference>
<reference evidence="4" key="1">
    <citation type="journal article" date="2016" name="Nat. Commun.">
        <title>Genome analysis of three Pneumocystis species reveals adaptation mechanisms to life exclusively in mammalian hosts.</title>
        <authorList>
            <person name="Ma L."/>
            <person name="Chen Z."/>
            <person name="Huang D.W."/>
            <person name="Kutty G."/>
            <person name="Ishihara M."/>
            <person name="Wang H."/>
            <person name="Abouelleil A."/>
            <person name="Bishop L."/>
            <person name="Davey E."/>
            <person name="Deng R."/>
            <person name="Deng X."/>
            <person name="Fan L."/>
            <person name="Fantoni G."/>
            <person name="Fitzgerald M."/>
            <person name="Gogineni E."/>
            <person name="Goldberg J.M."/>
            <person name="Handley G."/>
            <person name="Hu X."/>
            <person name="Huber C."/>
            <person name="Jiao X."/>
            <person name="Jones K."/>
            <person name="Levin J.Z."/>
            <person name="Liu Y."/>
            <person name="Macdonald P."/>
            <person name="Melnikov A."/>
            <person name="Raley C."/>
            <person name="Sassi M."/>
            <person name="Sherman B.T."/>
            <person name="Song X."/>
            <person name="Sykes S."/>
            <person name="Tran B."/>
            <person name="Walsh L."/>
            <person name="Xia Y."/>
            <person name="Yang J."/>
            <person name="Young S."/>
            <person name="Zeng Q."/>
            <person name="Zheng X."/>
            <person name="Stephens R."/>
            <person name="Nusbaum C."/>
            <person name="Birren B.W."/>
            <person name="Azadi P."/>
            <person name="Lempicki R.A."/>
            <person name="Cuomo C.A."/>
            <person name="Kovacs J.A."/>
        </authorList>
    </citation>
    <scope>NUCLEOTIDE SEQUENCE [LARGE SCALE GENOMIC DNA]</scope>
    <source>
        <strain evidence="4">B123</strain>
    </source>
</reference>
<dbReference type="STRING" id="1069680.M7NWV9"/>
<dbReference type="EMBL" id="AFWA02000005">
    <property type="protein sequence ID" value="EMR11646.1"/>
    <property type="molecule type" value="Genomic_DNA"/>
</dbReference>
<protein>
    <recommendedName>
        <fullName evidence="2">Large ribosomal subunit protein bL21m</fullName>
    </recommendedName>
</protein>
<dbReference type="RefSeq" id="XP_007871941.1">
    <property type="nucleotide sequence ID" value="XM_007873750.2"/>
</dbReference>
<dbReference type="eggNOG" id="KOG0453">
    <property type="taxonomic scope" value="Eukaryota"/>
</dbReference>
<dbReference type="SUPFAM" id="SSF141091">
    <property type="entry name" value="L21p-like"/>
    <property type="match status" value="1"/>
</dbReference>
<dbReference type="PANTHER" id="PTHR21349">
    <property type="entry name" value="50S RIBOSOMAL PROTEIN L21"/>
    <property type="match status" value="1"/>
</dbReference>
<dbReference type="InterPro" id="IPR028909">
    <property type="entry name" value="bL21-like"/>
</dbReference>
<dbReference type="AlphaFoldDB" id="M7NWV9"/>
<dbReference type="OMA" id="ITIHDIH"/>
<sequence length="186" mass="21790">MKKWNIFSSSRRCLLLFFRKNGVFIERKLFFSKNKGLLPPFFARFISLSPKIKSSVESTSLITTPFKKFLSEPSFYAVIHIYGRSFIVTEGDVVTLPQRLCDVKPGDIIRLNSISKLGSRNYTLKGQPYIDEKLYTCRARVLELTKAPMSYFIKKKRRQRRIKVVKSKQDYTVLRICEITIHDIHK</sequence>
<organism evidence="3 4">
    <name type="scientific">Pneumocystis murina (strain B123)</name>
    <name type="common">Mouse pneumocystis pneumonia agent</name>
    <name type="synonym">Pneumocystis carinii f. sp. muris</name>
    <dbReference type="NCBI Taxonomy" id="1069680"/>
    <lineage>
        <taxon>Eukaryota</taxon>
        <taxon>Fungi</taxon>
        <taxon>Dikarya</taxon>
        <taxon>Ascomycota</taxon>
        <taxon>Taphrinomycotina</taxon>
        <taxon>Pneumocystomycetes</taxon>
        <taxon>Pneumocystaceae</taxon>
        <taxon>Pneumocystis</taxon>
    </lineage>
</organism>
<dbReference type="Pfam" id="PF00829">
    <property type="entry name" value="Ribosomal_L21p"/>
    <property type="match status" value="1"/>
</dbReference>
<comment type="similarity">
    <text evidence="1">Belongs to the bacterial ribosomal protein bL21 family.</text>
</comment>
<accession>M7NWV9</accession>
<dbReference type="InterPro" id="IPR036164">
    <property type="entry name" value="bL21-like_sf"/>
</dbReference>
<dbReference type="Proteomes" id="UP000011958">
    <property type="component" value="Unassembled WGS sequence"/>
</dbReference>
<evidence type="ECO:0000313" key="3">
    <source>
        <dbReference type="EMBL" id="EMR11646.1"/>
    </source>
</evidence>
<keyword evidence="4" id="KW-1185">Reference proteome</keyword>
<evidence type="ECO:0000256" key="1">
    <source>
        <dbReference type="ARBA" id="ARBA00008563"/>
    </source>
</evidence>
<evidence type="ECO:0000256" key="2">
    <source>
        <dbReference type="ARBA" id="ARBA00044129"/>
    </source>
</evidence>
<comment type="caution">
    <text evidence="3">The sequence shown here is derived from an EMBL/GenBank/DDBJ whole genome shotgun (WGS) entry which is preliminary data.</text>
</comment>
<dbReference type="OrthoDB" id="5994at2759"/>
<name>M7NWV9_PNEMU</name>
<dbReference type="HOGENOM" id="CLU_1454991_0_0_1"/>
<evidence type="ECO:0000313" key="4">
    <source>
        <dbReference type="Proteomes" id="UP000011958"/>
    </source>
</evidence>
<dbReference type="VEuPathDB" id="FungiDB:PNEG_00084"/>